<gene>
    <name evidence="2" type="ORF">OC842_005648</name>
</gene>
<feature type="region of interest" description="Disordered" evidence="1">
    <location>
        <begin position="49"/>
        <end position="78"/>
    </location>
</feature>
<organism evidence="2 3">
    <name type="scientific">Tilletia horrida</name>
    <dbReference type="NCBI Taxonomy" id="155126"/>
    <lineage>
        <taxon>Eukaryota</taxon>
        <taxon>Fungi</taxon>
        <taxon>Dikarya</taxon>
        <taxon>Basidiomycota</taxon>
        <taxon>Ustilaginomycotina</taxon>
        <taxon>Exobasidiomycetes</taxon>
        <taxon>Tilletiales</taxon>
        <taxon>Tilletiaceae</taxon>
        <taxon>Tilletia</taxon>
    </lineage>
</organism>
<dbReference type="EMBL" id="JAPDMQ010000421">
    <property type="protein sequence ID" value="KAK0524999.1"/>
    <property type="molecule type" value="Genomic_DNA"/>
</dbReference>
<protein>
    <submittedName>
        <fullName evidence="2">Uncharacterized protein</fullName>
    </submittedName>
</protein>
<proteinExistence type="predicted"/>
<evidence type="ECO:0000313" key="3">
    <source>
        <dbReference type="Proteomes" id="UP001176521"/>
    </source>
</evidence>
<dbReference type="Proteomes" id="UP001176521">
    <property type="component" value="Unassembled WGS sequence"/>
</dbReference>
<accession>A0AAN6G7I5</accession>
<name>A0AAN6G7I5_9BASI</name>
<comment type="caution">
    <text evidence="2">The sequence shown here is derived from an EMBL/GenBank/DDBJ whole genome shotgun (WGS) entry which is preliminary data.</text>
</comment>
<evidence type="ECO:0000256" key="1">
    <source>
        <dbReference type="SAM" id="MobiDB-lite"/>
    </source>
</evidence>
<evidence type="ECO:0000313" key="2">
    <source>
        <dbReference type="EMBL" id="KAK0524999.1"/>
    </source>
</evidence>
<reference evidence="2" key="1">
    <citation type="journal article" date="2023" name="PhytoFront">
        <title>Draft Genome Resources of Seven Strains of Tilletia horrida, Causal Agent of Kernel Smut of Rice.</title>
        <authorList>
            <person name="Khanal S."/>
            <person name="Antony Babu S."/>
            <person name="Zhou X.G."/>
        </authorList>
    </citation>
    <scope>NUCLEOTIDE SEQUENCE</scope>
    <source>
        <strain evidence="2">TX3</strain>
    </source>
</reference>
<feature type="region of interest" description="Disordered" evidence="1">
    <location>
        <begin position="1"/>
        <end position="22"/>
    </location>
</feature>
<keyword evidence="3" id="KW-1185">Reference proteome</keyword>
<sequence>MSTREAHPGPSSKPRAHAFAHKDAAVDATAAAPFHSMADDRERAPHMLKSSGTNVHQDQDMSSLARKHGARATSSPTLDRSSVHFADSVMDESPFEFLNHSFAAPWFRPQLDLSAIPLEELKLLKNFLFFQVRHLQRLRDQHHLDVDVPPGLVITKYEFEYAWRRRKGLRLHAKALCYERRVVLPGRERMRSTTNLVHIDTAKNSYAAAALPDAEDVQSGLMSAAAAQLLCEDGL</sequence>
<feature type="compositionally biased region" description="Polar residues" evidence="1">
    <location>
        <begin position="50"/>
        <end position="62"/>
    </location>
</feature>
<dbReference type="AlphaFoldDB" id="A0AAN6G7I5"/>